<protein>
    <submittedName>
        <fullName evidence="1">Uncharacterized protein</fullName>
    </submittedName>
</protein>
<comment type="caution">
    <text evidence="1">The sequence shown here is derived from an EMBL/GenBank/DDBJ whole genome shotgun (WGS) entry which is preliminary data.</text>
</comment>
<keyword evidence="2" id="KW-1185">Reference proteome</keyword>
<reference evidence="1 2" key="1">
    <citation type="journal article" date="2021" name="BMC Genomics">
        <title>Datura genome reveals duplications of psychoactive alkaloid biosynthetic genes and high mutation rate following tissue culture.</title>
        <authorList>
            <person name="Rajewski A."/>
            <person name="Carter-House D."/>
            <person name="Stajich J."/>
            <person name="Litt A."/>
        </authorList>
    </citation>
    <scope>NUCLEOTIDE SEQUENCE [LARGE SCALE GENOMIC DNA]</scope>
    <source>
        <strain evidence="1">AR-01</strain>
    </source>
</reference>
<dbReference type="Proteomes" id="UP000823775">
    <property type="component" value="Unassembled WGS sequence"/>
</dbReference>
<evidence type="ECO:0000313" key="2">
    <source>
        <dbReference type="Proteomes" id="UP000823775"/>
    </source>
</evidence>
<name>A0ABS8VJ04_DATST</name>
<dbReference type="EMBL" id="JACEIK010004720">
    <property type="protein sequence ID" value="MCD9646222.1"/>
    <property type="molecule type" value="Genomic_DNA"/>
</dbReference>
<accession>A0ABS8VJ04</accession>
<sequence length="96" mass="11201">MFYLHAADLHLQNIDVTLMLVLDHSDSSWHLSLIYMLQKNVSSRYRDKGKVPVGAGIHQGPELGKDKRIDRLQFGLERIESYYLPFREKRTITEEA</sequence>
<evidence type="ECO:0000313" key="1">
    <source>
        <dbReference type="EMBL" id="MCD9646222.1"/>
    </source>
</evidence>
<organism evidence="1 2">
    <name type="scientific">Datura stramonium</name>
    <name type="common">Jimsonweed</name>
    <name type="synonym">Common thornapple</name>
    <dbReference type="NCBI Taxonomy" id="4076"/>
    <lineage>
        <taxon>Eukaryota</taxon>
        <taxon>Viridiplantae</taxon>
        <taxon>Streptophyta</taxon>
        <taxon>Embryophyta</taxon>
        <taxon>Tracheophyta</taxon>
        <taxon>Spermatophyta</taxon>
        <taxon>Magnoliopsida</taxon>
        <taxon>eudicotyledons</taxon>
        <taxon>Gunneridae</taxon>
        <taxon>Pentapetalae</taxon>
        <taxon>asterids</taxon>
        <taxon>lamiids</taxon>
        <taxon>Solanales</taxon>
        <taxon>Solanaceae</taxon>
        <taxon>Solanoideae</taxon>
        <taxon>Datureae</taxon>
        <taxon>Datura</taxon>
    </lineage>
</organism>
<proteinExistence type="predicted"/>
<gene>
    <name evidence="1" type="ORF">HAX54_035910</name>
</gene>